<organism evidence="2 3">
    <name type="scientific">Azohydromonas caseinilytica</name>
    <dbReference type="NCBI Taxonomy" id="2728836"/>
    <lineage>
        <taxon>Bacteria</taxon>
        <taxon>Pseudomonadati</taxon>
        <taxon>Pseudomonadota</taxon>
        <taxon>Betaproteobacteria</taxon>
        <taxon>Burkholderiales</taxon>
        <taxon>Sphaerotilaceae</taxon>
        <taxon>Azohydromonas</taxon>
    </lineage>
</organism>
<accession>A0A848FJV0</accession>
<comment type="caution">
    <text evidence="2">The sequence shown here is derived from an EMBL/GenBank/DDBJ whole genome shotgun (WGS) entry which is preliminary data.</text>
</comment>
<sequence length="138" mass="14533">MDDPFNGVPSQEALPRPVAQSKINLGKTETLLLSAQPQHKVRKTKGAVALQQSGGIAEAASPAWLDPRPIPWLVLCTAVPLLAGYLALMARLVLGMTAGWPELSLLGLHTAGCIAVLAAYFGKSIALTGLKTKTKDHT</sequence>
<keyword evidence="1" id="KW-1133">Transmembrane helix</keyword>
<name>A0A848FJV0_9BURK</name>
<dbReference type="RefSeq" id="WP_169164053.1">
    <property type="nucleotide sequence ID" value="NZ_JABBFW010000066.1"/>
</dbReference>
<evidence type="ECO:0000313" key="3">
    <source>
        <dbReference type="Proteomes" id="UP000574067"/>
    </source>
</evidence>
<evidence type="ECO:0000256" key="1">
    <source>
        <dbReference type="SAM" id="Phobius"/>
    </source>
</evidence>
<keyword evidence="1" id="KW-0812">Transmembrane</keyword>
<protein>
    <submittedName>
        <fullName evidence="2">Uncharacterized protein</fullName>
    </submittedName>
</protein>
<dbReference type="EMBL" id="JABBFW010000066">
    <property type="protein sequence ID" value="NML19165.1"/>
    <property type="molecule type" value="Genomic_DNA"/>
</dbReference>
<dbReference type="AlphaFoldDB" id="A0A848FJV0"/>
<dbReference type="Proteomes" id="UP000574067">
    <property type="component" value="Unassembled WGS sequence"/>
</dbReference>
<keyword evidence="1" id="KW-0472">Membrane</keyword>
<reference evidence="2 3" key="1">
    <citation type="submission" date="2020-04" db="EMBL/GenBank/DDBJ databases">
        <title>Azohydromonas sp. isolated from soil.</title>
        <authorList>
            <person name="Dahal R.H."/>
        </authorList>
    </citation>
    <scope>NUCLEOTIDE SEQUENCE [LARGE SCALE GENOMIC DNA]</scope>
    <source>
        <strain evidence="2 3">G-1-1-14</strain>
    </source>
</reference>
<keyword evidence="3" id="KW-1185">Reference proteome</keyword>
<gene>
    <name evidence="2" type="ORF">HHL10_29785</name>
</gene>
<feature type="transmembrane region" description="Helical" evidence="1">
    <location>
        <begin position="70"/>
        <end position="94"/>
    </location>
</feature>
<proteinExistence type="predicted"/>
<feature type="transmembrane region" description="Helical" evidence="1">
    <location>
        <begin position="103"/>
        <end position="122"/>
    </location>
</feature>
<evidence type="ECO:0000313" key="2">
    <source>
        <dbReference type="EMBL" id="NML19165.1"/>
    </source>
</evidence>